<dbReference type="OrthoDB" id="19653at2759"/>
<dbReference type="GO" id="GO:0008236">
    <property type="term" value="F:serine-type peptidase activity"/>
    <property type="evidence" value="ECO:0007669"/>
    <property type="project" value="InterPro"/>
</dbReference>
<evidence type="ECO:0000259" key="3">
    <source>
        <dbReference type="Pfam" id="PF00326"/>
    </source>
</evidence>
<dbReference type="GeneID" id="33558795"/>
<name>A0A1Y1U897_9TREE</name>
<gene>
    <name evidence="4" type="ORF">BD324DRAFT_637293</name>
</gene>
<dbReference type="InParanoid" id="A0A1Y1U897"/>
<dbReference type="Gene3D" id="3.40.50.1820">
    <property type="entry name" value="alpha/beta hydrolase"/>
    <property type="match status" value="1"/>
</dbReference>
<dbReference type="PANTHER" id="PTHR48081">
    <property type="entry name" value="AB HYDROLASE SUPERFAMILY PROTEIN C4A8.06C"/>
    <property type="match status" value="1"/>
</dbReference>
<proteinExistence type="predicted"/>
<accession>A0A1Y1U897</accession>
<dbReference type="STRING" id="4999.A0A1Y1U897"/>
<dbReference type="EMBL" id="NBSH01000015">
    <property type="protein sequence ID" value="ORX34260.1"/>
    <property type="molecule type" value="Genomic_DNA"/>
</dbReference>
<comment type="caution">
    <text evidence="4">The sequence shown here is derived from an EMBL/GenBank/DDBJ whole genome shotgun (WGS) entry which is preliminary data.</text>
</comment>
<keyword evidence="5" id="KW-1185">Reference proteome</keyword>
<dbReference type="AlphaFoldDB" id="A0A1Y1U897"/>
<feature type="compositionally biased region" description="Basic and acidic residues" evidence="2">
    <location>
        <begin position="168"/>
        <end position="178"/>
    </location>
</feature>
<evidence type="ECO:0000256" key="2">
    <source>
        <dbReference type="SAM" id="MobiDB-lite"/>
    </source>
</evidence>
<dbReference type="InterPro" id="IPR001375">
    <property type="entry name" value="Peptidase_S9_cat"/>
</dbReference>
<dbReference type="Pfam" id="PF00326">
    <property type="entry name" value="Peptidase_S9"/>
    <property type="match status" value="1"/>
</dbReference>
<protein>
    <submittedName>
        <fullName evidence="4">Alpha/Beta hydrolase protein</fullName>
    </submittedName>
</protein>
<evidence type="ECO:0000313" key="4">
    <source>
        <dbReference type="EMBL" id="ORX34260.1"/>
    </source>
</evidence>
<dbReference type="RefSeq" id="XP_021868538.1">
    <property type="nucleotide sequence ID" value="XM_022016986.1"/>
</dbReference>
<dbReference type="GO" id="GO:0006508">
    <property type="term" value="P:proteolysis"/>
    <property type="evidence" value="ECO:0007669"/>
    <property type="project" value="InterPro"/>
</dbReference>
<sequence length="339" mass="37764">MSVEISAPPAPPPKPMREVYRYHRTKSGHDVFIDKYGKSGPVLITFHGGGIVLGCRVDGHAPEHWTNNWPGVTIRADYRLLVPSSGLDILEDMKALFEFLVTLDIEHHQIFVAGFSGGGYPTRLAAIVGAEEAKKPNPRFRIIGAVSYCGMGGDVLDDHWVFSQEDPEKQLGDDRTRSEQATQAWQDGGEECSSSGWEVEYQGLPVRTHIWRTFHLNGSINDSYSGIQGLSDKLRELPHEQRLAAIPKEALTAYPQAYFAEDPSHLPPFLLIHGDQDNVVPFGESQNTYDTLKRAGHPVELWPLKGANHGLFEEQPVIDGVLEHDRKSLAWMLAIVKQT</sequence>
<organism evidence="4 5">
    <name type="scientific">Kockovaella imperatae</name>
    <dbReference type="NCBI Taxonomy" id="4999"/>
    <lineage>
        <taxon>Eukaryota</taxon>
        <taxon>Fungi</taxon>
        <taxon>Dikarya</taxon>
        <taxon>Basidiomycota</taxon>
        <taxon>Agaricomycotina</taxon>
        <taxon>Tremellomycetes</taxon>
        <taxon>Tremellales</taxon>
        <taxon>Cuniculitremaceae</taxon>
        <taxon>Kockovaella</taxon>
    </lineage>
</organism>
<dbReference type="InterPro" id="IPR029058">
    <property type="entry name" value="AB_hydrolase_fold"/>
</dbReference>
<dbReference type="SUPFAM" id="SSF53474">
    <property type="entry name" value="alpha/beta-Hydrolases"/>
    <property type="match status" value="1"/>
</dbReference>
<keyword evidence="1 4" id="KW-0378">Hydrolase</keyword>
<evidence type="ECO:0000313" key="5">
    <source>
        <dbReference type="Proteomes" id="UP000193218"/>
    </source>
</evidence>
<feature type="domain" description="Peptidase S9 prolyl oligopeptidase catalytic" evidence="3">
    <location>
        <begin position="262"/>
        <end position="315"/>
    </location>
</feature>
<reference evidence="4 5" key="1">
    <citation type="submission" date="2017-03" db="EMBL/GenBank/DDBJ databases">
        <title>Widespread Adenine N6-methylation of Active Genes in Fungi.</title>
        <authorList>
            <consortium name="DOE Joint Genome Institute"/>
            <person name="Mondo S.J."/>
            <person name="Dannebaum R.O."/>
            <person name="Kuo R.C."/>
            <person name="Louie K.B."/>
            <person name="Bewick A.J."/>
            <person name="Labutti K."/>
            <person name="Haridas S."/>
            <person name="Kuo A."/>
            <person name="Salamov A."/>
            <person name="Ahrendt S.R."/>
            <person name="Lau R."/>
            <person name="Bowen B.P."/>
            <person name="Lipzen A."/>
            <person name="Sullivan W."/>
            <person name="Andreopoulos W.B."/>
            <person name="Clum A."/>
            <person name="Lindquist E."/>
            <person name="Daum C."/>
            <person name="Northen T.R."/>
            <person name="Ramamoorthy G."/>
            <person name="Schmitz R.J."/>
            <person name="Gryganskyi A."/>
            <person name="Culley D."/>
            <person name="Magnuson J."/>
            <person name="James T.Y."/>
            <person name="O'Malley M.A."/>
            <person name="Stajich J.E."/>
            <person name="Spatafora J.W."/>
            <person name="Visel A."/>
            <person name="Grigoriev I.V."/>
        </authorList>
    </citation>
    <scope>NUCLEOTIDE SEQUENCE [LARGE SCALE GENOMIC DNA]</scope>
    <source>
        <strain evidence="4 5">NRRL Y-17943</strain>
    </source>
</reference>
<dbReference type="Proteomes" id="UP000193218">
    <property type="component" value="Unassembled WGS sequence"/>
</dbReference>
<feature type="region of interest" description="Disordered" evidence="2">
    <location>
        <begin position="168"/>
        <end position="195"/>
    </location>
</feature>
<dbReference type="InterPro" id="IPR050300">
    <property type="entry name" value="GDXG_lipolytic_enzyme"/>
</dbReference>
<evidence type="ECO:0000256" key="1">
    <source>
        <dbReference type="ARBA" id="ARBA00022801"/>
    </source>
</evidence>